<keyword evidence="2" id="KW-1185">Reference proteome</keyword>
<dbReference type="AlphaFoldDB" id="A0A5B7D5N2"/>
<accession>A0A5B7D5N2</accession>
<reference evidence="1 2" key="1">
    <citation type="submission" date="2019-05" db="EMBL/GenBank/DDBJ databases">
        <title>Another draft genome of Portunus trituberculatus and its Hox gene families provides insights of decapod evolution.</title>
        <authorList>
            <person name="Jeong J.-H."/>
            <person name="Song I."/>
            <person name="Kim S."/>
            <person name="Choi T."/>
            <person name="Kim D."/>
            <person name="Ryu S."/>
            <person name="Kim W."/>
        </authorList>
    </citation>
    <scope>NUCLEOTIDE SEQUENCE [LARGE SCALE GENOMIC DNA]</scope>
    <source>
        <tissue evidence="1">Muscle</tissue>
    </source>
</reference>
<comment type="caution">
    <text evidence="1">The sequence shown here is derived from an EMBL/GenBank/DDBJ whole genome shotgun (WGS) entry which is preliminary data.</text>
</comment>
<sequence>MTASPVFRDTRRPIKALGGQAVDHARPWQVNRALRHAGVATSVTCHLSYGAVSLRLLRAVKD</sequence>
<dbReference type="EMBL" id="VSRR010000483">
    <property type="protein sequence ID" value="MPC16153.1"/>
    <property type="molecule type" value="Genomic_DNA"/>
</dbReference>
<dbReference type="Proteomes" id="UP000324222">
    <property type="component" value="Unassembled WGS sequence"/>
</dbReference>
<organism evidence="1 2">
    <name type="scientific">Portunus trituberculatus</name>
    <name type="common">Swimming crab</name>
    <name type="synonym">Neptunus trituberculatus</name>
    <dbReference type="NCBI Taxonomy" id="210409"/>
    <lineage>
        <taxon>Eukaryota</taxon>
        <taxon>Metazoa</taxon>
        <taxon>Ecdysozoa</taxon>
        <taxon>Arthropoda</taxon>
        <taxon>Crustacea</taxon>
        <taxon>Multicrustacea</taxon>
        <taxon>Malacostraca</taxon>
        <taxon>Eumalacostraca</taxon>
        <taxon>Eucarida</taxon>
        <taxon>Decapoda</taxon>
        <taxon>Pleocyemata</taxon>
        <taxon>Brachyura</taxon>
        <taxon>Eubrachyura</taxon>
        <taxon>Portunoidea</taxon>
        <taxon>Portunidae</taxon>
        <taxon>Portuninae</taxon>
        <taxon>Portunus</taxon>
    </lineage>
</organism>
<evidence type="ECO:0000313" key="2">
    <source>
        <dbReference type="Proteomes" id="UP000324222"/>
    </source>
</evidence>
<proteinExistence type="predicted"/>
<name>A0A5B7D5N2_PORTR</name>
<evidence type="ECO:0000313" key="1">
    <source>
        <dbReference type="EMBL" id="MPC16153.1"/>
    </source>
</evidence>
<protein>
    <submittedName>
        <fullName evidence="1">Uncharacterized protein</fullName>
    </submittedName>
</protein>
<gene>
    <name evidence="1" type="ORF">E2C01_008973</name>
</gene>